<dbReference type="PANTHER" id="PTHR10762:SF1">
    <property type="entry name" value="2-(3-AMINO-3-CARBOXYPROPYL)HISTIDINE SYNTHASE SUBUNIT 1"/>
    <property type="match status" value="1"/>
</dbReference>
<dbReference type="InterPro" id="IPR042263">
    <property type="entry name" value="DPH1/DPH2_1"/>
</dbReference>
<evidence type="ECO:0000256" key="10">
    <source>
        <dbReference type="ARBA" id="ARBA00023014"/>
    </source>
</evidence>
<dbReference type="InterPro" id="IPR016435">
    <property type="entry name" value="DPH1/DPH2"/>
</dbReference>
<evidence type="ECO:0000256" key="2">
    <source>
        <dbReference type="ARBA" id="ARBA00005156"/>
    </source>
</evidence>
<evidence type="ECO:0000256" key="4">
    <source>
        <dbReference type="ARBA" id="ARBA00012221"/>
    </source>
</evidence>
<comment type="caution">
    <text evidence="15">The sequence shown here is derived from an EMBL/GenBank/DDBJ whole genome shotgun (WGS) entry which is preliminary data.</text>
</comment>
<comment type="pathway">
    <text evidence="2">Protein modification; peptidyl-diphthamide biosynthesis.</text>
</comment>
<evidence type="ECO:0000256" key="9">
    <source>
        <dbReference type="ARBA" id="ARBA00023004"/>
    </source>
</evidence>
<evidence type="ECO:0000256" key="12">
    <source>
        <dbReference type="ARBA" id="ARBA00032574"/>
    </source>
</evidence>
<comment type="cofactor">
    <cofactor evidence="1">
        <name>[4Fe-4S] cluster</name>
        <dbReference type="ChEBI" id="CHEBI:49883"/>
    </cofactor>
</comment>
<dbReference type="InterPro" id="IPR042264">
    <property type="entry name" value="DPH1/DPH2_2"/>
</dbReference>
<keyword evidence="8" id="KW-0479">Metal-binding</keyword>
<evidence type="ECO:0000256" key="11">
    <source>
        <dbReference type="ARBA" id="ARBA00031690"/>
    </source>
</evidence>
<dbReference type="FunFam" id="3.40.50.11850:FF:000002">
    <property type="entry name" value="2-(3-amino-3-carboxypropyl)histidine synthase subunit 1"/>
    <property type="match status" value="3"/>
</dbReference>
<dbReference type="EMBL" id="SDMP01000002">
    <property type="protein sequence ID" value="RYR72837.1"/>
    <property type="molecule type" value="Genomic_DNA"/>
</dbReference>
<keyword evidence="6" id="KW-0808">Transferase</keyword>
<dbReference type="EC" id="2.5.1.108" evidence="4"/>
<dbReference type="FunFam" id="3.40.50.11860:FF:000002">
    <property type="entry name" value="2-(3-amino-3-carboxypropyl)histidine synthase subunit 1"/>
    <property type="match status" value="2"/>
</dbReference>
<accession>A0A445EBN5</accession>
<organism evidence="15 16">
    <name type="scientific">Arachis hypogaea</name>
    <name type="common">Peanut</name>
    <dbReference type="NCBI Taxonomy" id="3818"/>
    <lineage>
        <taxon>Eukaryota</taxon>
        <taxon>Viridiplantae</taxon>
        <taxon>Streptophyta</taxon>
        <taxon>Embryophyta</taxon>
        <taxon>Tracheophyta</taxon>
        <taxon>Spermatophyta</taxon>
        <taxon>Magnoliopsida</taxon>
        <taxon>eudicotyledons</taxon>
        <taxon>Gunneridae</taxon>
        <taxon>Pentapetalae</taxon>
        <taxon>rosids</taxon>
        <taxon>fabids</taxon>
        <taxon>Fabales</taxon>
        <taxon>Fabaceae</taxon>
        <taxon>Papilionoideae</taxon>
        <taxon>50 kb inversion clade</taxon>
        <taxon>dalbergioids sensu lato</taxon>
        <taxon>Dalbergieae</taxon>
        <taxon>Pterocarpus clade</taxon>
        <taxon>Arachis</taxon>
    </lineage>
</organism>
<dbReference type="GO" id="GO:0090560">
    <property type="term" value="F:2-(3-amino-3-carboxypropyl)histidine synthase activity"/>
    <property type="evidence" value="ECO:0007669"/>
    <property type="project" value="UniProtKB-EC"/>
</dbReference>
<dbReference type="NCBIfam" id="TIGR00322">
    <property type="entry name" value="diphth2_R"/>
    <property type="match status" value="3"/>
</dbReference>
<dbReference type="Gene3D" id="3.40.50.11860">
    <property type="entry name" value="Diphthamide synthesis DPH1/DPH2 domain 3"/>
    <property type="match status" value="3"/>
</dbReference>
<dbReference type="GO" id="GO:0046872">
    <property type="term" value="F:metal ion binding"/>
    <property type="evidence" value="ECO:0007669"/>
    <property type="project" value="UniProtKB-KW"/>
</dbReference>
<dbReference type="SFLD" id="SFLDS00032">
    <property type="entry name" value="Radical_SAM_3-amino-3-carboxyp"/>
    <property type="match status" value="3"/>
</dbReference>
<keyword evidence="10" id="KW-0411">Iron-sulfur</keyword>
<dbReference type="AlphaFoldDB" id="A0A445EBN5"/>
<evidence type="ECO:0000256" key="5">
    <source>
        <dbReference type="ARBA" id="ARBA00021915"/>
    </source>
</evidence>
<dbReference type="Gene3D" id="3.40.50.11850">
    <property type="entry name" value="Diphthamide synthesis DPH1/DPH2 domain 2"/>
    <property type="match status" value="3"/>
</dbReference>
<comment type="similarity">
    <text evidence="3">Belongs to the DPH1/DPH2 family. DPH1 subfamily.</text>
</comment>
<dbReference type="GO" id="GO:0017183">
    <property type="term" value="P:protein histidyl modification to diphthamide"/>
    <property type="evidence" value="ECO:0007669"/>
    <property type="project" value="UniProtKB-UniPathway"/>
</dbReference>
<dbReference type="SFLD" id="SFLDG01121">
    <property type="entry name" value="Diphthamide_biosynthesis"/>
    <property type="match status" value="2"/>
</dbReference>
<name>A0A445EBN5_ARAHY</name>
<evidence type="ECO:0000256" key="6">
    <source>
        <dbReference type="ARBA" id="ARBA00022679"/>
    </source>
</evidence>
<evidence type="ECO:0000256" key="13">
    <source>
        <dbReference type="ARBA" id="ARBA00032789"/>
    </source>
</evidence>
<evidence type="ECO:0000256" key="7">
    <source>
        <dbReference type="ARBA" id="ARBA00022691"/>
    </source>
</evidence>
<sequence>MAALRAASLRMESRICFVTNCFGPVTSPTACCVDDFSAAVLSADLLIHYGHSCLVLIDSTTIPCLYDFVDIKIDVSHLVNTIKLNLESRVQNLFASAIRVAKSELEKSGFRVLVPQSKPLLAGKVLGCTAPKVSLMDSFTENPENSILVFVADGRFHLEAIMIANPRIKALRYDPYIGNLFLEEYDHVGMKESRNGAILRAREEARNWGVVLETLGRQENPKILERLEKNMKEKGFIYTVFLMSEICPTRIALFEDSVDAWIQIACPQLSIDWGDVFGKPVLNPFKVEIALGVIPGWWEKKNCVGGKAARSLSRLQCKLPEESCREDENGNGKSDFSGEYPIEYYSQDGGEWNSSYVKKSSRPGVYCHGREGSEDVGEREGVHEEAIGELKGNALGAGGKNASNAFVDLEVVVVRENGDGGVESRVVEDGIEDLGKTAGDVTYGACCVDDFSAAALSADLLIHYGHSCLVLFDSTTIPCLYDFVNTKIDVSHLVDTVKLNLESRAQNLFASAIRTAKPELEKSGFRVLVPQPKPLSAGKVLGCTAPKVSLMDSFSENPENSILVFVADGRFHLEAIMIANPRIKAFRYDPYIGNLFLEEYDHVGMKESRKGAILRAREEARNWDVVLETLGRQENPKILERLEKNMKEKGFIYTVFLMSEICPARIALFEDSVDAWIQIACPRLSIDWGDAFGKPVLNPFDAEIAVGVIPGWWEKKKNVLVAKVQEGCEDGGLSCQKSGDSSFECNCGEDENGNRSSDFGREYPMDYYSRDGGGVEFLLCEEGVYGHRGEVSEDVGERKGVHEEALGELKGNMLGARGKNAPNAFVDLEVVVVRANGDGGVEGCVVEDGIEDLVLHKPLRRRWKGKTAGDVTYGTCCVDNFSAAALSADLLIHYGHSCLVPIDSTTIPCLYDFVNIKIDVSHLVDTVKLNLESRAQNLFASAIRAVKSELEKTVFRVLVPQSKPLSAGEVLCCTAPKVSLMDSFSENSENSILVFIADGRFHLEAIMIANPEIKAFRYDPYIGKLFLEEYDHLGMKESRKNWGVILGTLGKQGNPKILERLEKNMKEKGFLYTVFLMSEISPARIALFEDSVDAWIQIVHPRLSIDWSDTFGKPVLNPFEAEITFGVILGWWEKKKNVLVAKVQEGCEDGGVSCQKSGDSSCECSCGEDDNGNRKSDFGGEYPIDYYSHDGGEWNSSYVKKSSRPVRRISVSLVATSAIYQQF</sequence>
<keyword evidence="9" id="KW-0408">Iron</keyword>
<dbReference type="InterPro" id="IPR042265">
    <property type="entry name" value="DPH1/DPH2_3"/>
</dbReference>
<evidence type="ECO:0000256" key="1">
    <source>
        <dbReference type="ARBA" id="ARBA00001966"/>
    </source>
</evidence>
<gene>
    <name evidence="15" type="ORF">Ahy_A02g007056</name>
</gene>
<proteinExistence type="inferred from homology"/>
<protein>
    <recommendedName>
        <fullName evidence="5">2-(3-amino-3-carboxypropyl)histidine synthase subunit 1</fullName>
        <ecNumber evidence="4">2.5.1.108</ecNumber>
    </recommendedName>
    <alternativeName>
        <fullName evidence="12">Diphthamide biosynthesis protein 1</fullName>
    </alternativeName>
    <alternativeName>
        <fullName evidence="13">Diphtheria toxin resistance protein 1</fullName>
    </alternativeName>
    <alternativeName>
        <fullName evidence="11">S-adenosyl-L-methionine:L-histidine 3-amino-3-carboxypropyltransferase 1</fullName>
    </alternativeName>
</protein>
<evidence type="ECO:0000256" key="8">
    <source>
        <dbReference type="ARBA" id="ARBA00022723"/>
    </source>
</evidence>
<comment type="catalytic activity">
    <reaction evidence="14">
        <text>L-histidyl-[translation elongation factor 2] + S-adenosyl-L-methionine = 2-[(3S)-amino-3-carboxypropyl]-L-histidyl-[translation elongation factor 2] + S-methyl-5'-thioadenosine + H(+)</text>
        <dbReference type="Rhea" id="RHEA:36783"/>
        <dbReference type="Rhea" id="RHEA-COMP:9748"/>
        <dbReference type="Rhea" id="RHEA-COMP:9749"/>
        <dbReference type="ChEBI" id="CHEBI:15378"/>
        <dbReference type="ChEBI" id="CHEBI:17509"/>
        <dbReference type="ChEBI" id="CHEBI:29979"/>
        <dbReference type="ChEBI" id="CHEBI:59789"/>
        <dbReference type="ChEBI" id="CHEBI:73995"/>
        <dbReference type="EC" id="2.5.1.108"/>
    </reaction>
</comment>
<reference evidence="15 16" key="1">
    <citation type="submission" date="2019-01" db="EMBL/GenBank/DDBJ databases">
        <title>Sequencing of cultivated peanut Arachis hypogaea provides insights into genome evolution and oil improvement.</title>
        <authorList>
            <person name="Chen X."/>
        </authorList>
    </citation>
    <scope>NUCLEOTIDE SEQUENCE [LARGE SCALE GENOMIC DNA]</scope>
    <source>
        <strain evidence="16">cv. Fuhuasheng</strain>
        <tissue evidence="15">Leaves</tissue>
    </source>
</reference>
<evidence type="ECO:0000313" key="16">
    <source>
        <dbReference type="Proteomes" id="UP000289738"/>
    </source>
</evidence>
<keyword evidence="7" id="KW-0949">S-adenosyl-L-methionine</keyword>
<evidence type="ECO:0000256" key="14">
    <source>
        <dbReference type="ARBA" id="ARBA00048403"/>
    </source>
</evidence>
<evidence type="ECO:0000256" key="3">
    <source>
        <dbReference type="ARBA" id="ARBA00010173"/>
    </source>
</evidence>
<dbReference type="STRING" id="3818.A0A445EBN5"/>
<dbReference type="Gene3D" id="3.40.50.11840">
    <property type="entry name" value="Diphthamide synthesis DPH1/DPH2 domain 1"/>
    <property type="match status" value="3"/>
</dbReference>
<dbReference type="Proteomes" id="UP000289738">
    <property type="component" value="Chromosome A02"/>
</dbReference>
<dbReference type="GO" id="GO:0051536">
    <property type="term" value="F:iron-sulfur cluster binding"/>
    <property type="evidence" value="ECO:0007669"/>
    <property type="project" value="UniProtKB-KW"/>
</dbReference>
<dbReference type="UniPathway" id="UPA00559"/>
<dbReference type="PANTHER" id="PTHR10762">
    <property type="entry name" value="DIPHTHAMIDE BIOSYNTHESIS PROTEIN"/>
    <property type="match status" value="1"/>
</dbReference>
<keyword evidence="16" id="KW-1185">Reference proteome</keyword>
<evidence type="ECO:0000313" key="15">
    <source>
        <dbReference type="EMBL" id="RYR72837.1"/>
    </source>
</evidence>
<dbReference type="Pfam" id="PF01866">
    <property type="entry name" value="Diphthamide_syn"/>
    <property type="match status" value="3"/>
</dbReference>